<dbReference type="PANTHER" id="PTHR21243">
    <property type="entry name" value="PROTEIN SCAI"/>
    <property type="match status" value="1"/>
</dbReference>
<evidence type="ECO:0000313" key="2">
    <source>
        <dbReference type="Proteomes" id="UP001209878"/>
    </source>
</evidence>
<dbReference type="AlphaFoldDB" id="A0AAD9NJQ3"/>
<evidence type="ECO:0008006" key="3">
    <source>
        <dbReference type="Google" id="ProtNLM"/>
    </source>
</evidence>
<gene>
    <name evidence="1" type="ORF">NP493_924g01018</name>
</gene>
<dbReference type="GO" id="GO:0003714">
    <property type="term" value="F:transcription corepressor activity"/>
    <property type="evidence" value="ECO:0007669"/>
    <property type="project" value="InterPro"/>
</dbReference>
<proteinExistence type="predicted"/>
<reference evidence="1" key="1">
    <citation type="journal article" date="2023" name="Mol. Biol. Evol.">
        <title>Third-Generation Sequencing Reveals the Adaptive Role of the Epigenome in Three Deep-Sea Polychaetes.</title>
        <authorList>
            <person name="Perez M."/>
            <person name="Aroh O."/>
            <person name="Sun Y."/>
            <person name="Lan Y."/>
            <person name="Juniper S.K."/>
            <person name="Young C.R."/>
            <person name="Angers B."/>
            <person name="Qian P.Y."/>
        </authorList>
    </citation>
    <scope>NUCLEOTIDE SEQUENCE</scope>
    <source>
        <strain evidence="1">R07B-5</strain>
    </source>
</reference>
<sequence length="314" mass="35841">MFHMLQTLEREPQEDFTNQIFDASPASSRLPFDGSTVSKRENPHKYLLYKPTFDQLYTFLSSGFKELPSGGATLIYISSDGCVCNSNQSADIAFGFGGVVTNSRREPDYTNKAKWQGNTRDIHCLHPGDLYPFTRKPLFIIVDSDNSSAFQEWPNLFGQPLVCLLSPEQLPSTFQGQKQKGNLFTLFLHSVLTAFCYVCDISKISISLWEKCQAHVDRFTAEASKLFTRSSSLDHCFMQFFGDDFLRVLLLRFIFCYVVLRLHRAFSGQQFYPLSFPRIPQEEILDNLALQKIVLELASTLEVGMLFHTTEELN</sequence>
<dbReference type="Proteomes" id="UP001209878">
    <property type="component" value="Unassembled WGS sequence"/>
</dbReference>
<dbReference type="Pfam" id="PF12070">
    <property type="entry name" value="SCAI"/>
    <property type="match status" value="1"/>
</dbReference>
<protein>
    <recommendedName>
        <fullName evidence="3">Protein SCAI</fullName>
    </recommendedName>
</protein>
<comment type="caution">
    <text evidence="1">The sequence shown here is derived from an EMBL/GenBank/DDBJ whole genome shotgun (WGS) entry which is preliminary data.</text>
</comment>
<organism evidence="1 2">
    <name type="scientific">Ridgeia piscesae</name>
    <name type="common">Tubeworm</name>
    <dbReference type="NCBI Taxonomy" id="27915"/>
    <lineage>
        <taxon>Eukaryota</taxon>
        <taxon>Metazoa</taxon>
        <taxon>Spiralia</taxon>
        <taxon>Lophotrochozoa</taxon>
        <taxon>Annelida</taxon>
        <taxon>Polychaeta</taxon>
        <taxon>Sedentaria</taxon>
        <taxon>Canalipalpata</taxon>
        <taxon>Sabellida</taxon>
        <taxon>Siboglinidae</taxon>
        <taxon>Ridgeia</taxon>
    </lineage>
</organism>
<evidence type="ECO:0000313" key="1">
    <source>
        <dbReference type="EMBL" id="KAK2172852.1"/>
    </source>
</evidence>
<dbReference type="EMBL" id="JAODUO010000924">
    <property type="protein sequence ID" value="KAK2172852.1"/>
    <property type="molecule type" value="Genomic_DNA"/>
</dbReference>
<dbReference type="InterPro" id="IPR022709">
    <property type="entry name" value="SCAI"/>
</dbReference>
<accession>A0AAD9NJQ3</accession>
<dbReference type="GO" id="GO:0006351">
    <property type="term" value="P:DNA-templated transcription"/>
    <property type="evidence" value="ECO:0007669"/>
    <property type="project" value="InterPro"/>
</dbReference>
<keyword evidence="2" id="KW-1185">Reference proteome</keyword>
<name>A0AAD9NJQ3_RIDPI</name>